<dbReference type="PANTHER" id="PTHR43685:SF3">
    <property type="entry name" value="SLR2126 PROTEIN"/>
    <property type="match status" value="1"/>
</dbReference>
<keyword evidence="3" id="KW-0808">Transferase</keyword>
<protein>
    <submittedName>
        <fullName evidence="3">Glycosyltransferase</fullName>
        <ecNumber evidence="3">2.4.-.-</ecNumber>
    </submittedName>
</protein>
<proteinExistence type="predicted"/>
<comment type="caution">
    <text evidence="3">The sequence shown here is derived from an EMBL/GenBank/DDBJ whole genome shotgun (WGS) entry which is preliminary data.</text>
</comment>
<dbReference type="PANTHER" id="PTHR43685">
    <property type="entry name" value="GLYCOSYLTRANSFERASE"/>
    <property type="match status" value="1"/>
</dbReference>
<evidence type="ECO:0000313" key="4">
    <source>
        <dbReference type="Proteomes" id="UP000675968"/>
    </source>
</evidence>
<evidence type="ECO:0000313" key="3">
    <source>
        <dbReference type="EMBL" id="MBS3061350.1"/>
    </source>
</evidence>
<sequence>MKASVVIPVYNGAKTISNTLHALLEQDFPKSDFEVIVVNDGSTDSTAAVVTHFSSVKLISQPNAGPAVARNTGVQVALGDIVVFLDADCVPKKNWLSEMLKPFSDPKIVGVQGRYENPIKNLMAEFVQLEIEERYEGMKQLASIDFIGSYSAAYRRETFLREGGFDEKFRAASGEDPDLSFRLFDKGHRMVFCENAVVAHFHPTSLLKYWKTKFFRAFWRVRMYSKNPTKMKGDSYTNPWLKFQIAFILAALVSGLILPVALLAGGDARLVATVALVLLGLAIVCSWPTSFFMLRKNIKVGLISFGILPVNAFLFAIGIIAGLIQKQGV</sequence>
<evidence type="ECO:0000256" key="1">
    <source>
        <dbReference type="SAM" id="Phobius"/>
    </source>
</evidence>
<keyword evidence="1" id="KW-0812">Transmembrane</keyword>
<dbReference type="GO" id="GO:0016757">
    <property type="term" value="F:glycosyltransferase activity"/>
    <property type="evidence" value="ECO:0007669"/>
    <property type="project" value="UniProtKB-KW"/>
</dbReference>
<name>A0A8T4L9C9_9ARCH</name>
<dbReference type="InterPro" id="IPR029044">
    <property type="entry name" value="Nucleotide-diphossugar_trans"/>
</dbReference>
<dbReference type="InterPro" id="IPR001173">
    <property type="entry name" value="Glyco_trans_2-like"/>
</dbReference>
<dbReference type="Gene3D" id="3.90.550.10">
    <property type="entry name" value="Spore Coat Polysaccharide Biosynthesis Protein SpsA, Chain A"/>
    <property type="match status" value="1"/>
</dbReference>
<keyword evidence="1" id="KW-0472">Membrane</keyword>
<reference evidence="3" key="1">
    <citation type="submission" date="2021-03" db="EMBL/GenBank/DDBJ databases">
        <authorList>
            <person name="Jaffe A."/>
        </authorList>
    </citation>
    <scope>NUCLEOTIDE SEQUENCE</scope>
    <source>
        <strain evidence="3">RIFCSPLOWO2_01_FULL_AR10_48_17</strain>
    </source>
</reference>
<feature type="transmembrane region" description="Helical" evidence="1">
    <location>
        <begin position="301"/>
        <end position="324"/>
    </location>
</feature>
<evidence type="ECO:0000259" key="2">
    <source>
        <dbReference type="Pfam" id="PF00535"/>
    </source>
</evidence>
<reference evidence="3" key="2">
    <citation type="submission" date="2021-05" db="EMBL/GenBank/DDBJ databases">
        <title>Protein family content uncovers lineage relationships and bacterial pathway maintenance mechanisms in DPANN archaea.</title>
        <authorList>
            <person name="Castelle C.J."/>
            <person name="Meheust R."/>
            <person name="Jaffe A.L."/>
            <person name="Seitz K."/>
            <person name="Gong X."/>
            <person name="Baker B.J."/>
            <person name="Banfield J.F."/>
        </authorList>
    </citation>
    <scope>NUCLEOTIDE SEQUENCE</scope>
    <source>
        <strain evidence="3">RIFCSPLOWO2_01_FULL_AR10_48_17</strain>
    </source>
</reference>
<dbReference type="InterPro" id="IPR050834">
    <property type="entry name" value="Glycosyltransf_2"/>
</dbReference>
<feature type="transmembrane region" description="Helical" evidence="1">
    <location>
        <begin position="270"/>
        <end position="294"/>
    </location>
</feature>
<dbReference type="Proteomes" id="UP000675968">
    <property type="component" value="Unassembled WGS sequence"/>
</dbReference>
<dbReference type="SUPFAM" id="SSF53448">
    <property type="entry name" value="Nucleotide-diphospho-sugar transferases"/>
    <property type="match status" value="1"/>
</dbReference>
<keyword evidence="1" id="KW-1133">Transmembrane helix</keyword>
<keyword evidence="3" id="KW-0328">Glycosyltransferase</keyword>
<dbReference type="EC" id="2.4.-.-" evidence="3"/>
<dbReference type="Pfam" id="PF00535">
    <property type="entry name" value="Glycos_transf_2"/>
    <property type="match status" value="1"/>
</dbReference>
<dbReference type="AlphaFoldDB" id="A0A8T4L9C9"/>
<organism evidence="3 4">
    <name type="scientific">Candidatus Iainarchaeum sp</name>
    <dbReference type="NCBI Taxonomy" id="3101447"/>
    <lineage>
        <taxon>Archaea</taxon>
        <taxon>Candidatus Iainarchaeota</taxon>
        <taxon>Candidatus Iainarchaeia</taxon>
        <taxon>Candidatus Iainarchaeales</taxon>
        <taxon>Candidatus Iainarchaeaceae</taxon>
        <taxon>Candidatus Iainarchaeum</taxon>
    </lineage>
</organism>
<feature type="domain" description="Glycosyltransferase 2-like" evidence="2">
    <location>
        <begin position="4"/>
        <end position="157"/>
    </location>
</feature>
<gene>
    <name evidence="3" type="ORF">J4215_02095</name>
</gene>
<accession>A0A8T4L9C9</accession>
<feature type="transmembrane region" description="Helical" evidence="1">
    <location>
        <begin position="240"/>
        <end position="264"/>
    </location>
</feature>
<dbReference type="EMBL" id="JAGVWC010000009">
    <property type="protein sequence ID" value="MBS3061350.1"/>
    <property type="molecule type" value="Genomic_DNA"/>
</dbReference>